<dbReference type="InterPro" id="IPR000595">
    <property type="entry name" value="cNMP-bd_dom"/>
</dbReference>
<dbReference type="Gene3D" id="2.60.120.10">
    <property type="entry name" value="Jelly Rolls"/>
    <property type="match status" value="1"/>
</dbReference>
<dbReference type="CDD" id="cd00092">
    <property type="entry name" value="HTH_CRP"/>
    <property type="match status" value="1"/>
</dbReference>
<dbReference type="Gene3D" id="1.10.10.10">
    <property type="entry name" value="Winged helix-like DNA-binding domain superfamily/Winged helix DNA-binding domain"/>
    <property type="match status" value="1"/>
</dbReference>
<name>A0A0L0W7Z4_GOTPU</name>
<dbReference type="Pfam" id="PF13545">
    <property type="entry name" value="HTH_Crp_2"/>
    <property type="match status" value="1"/>
</dbReference>
<dbReference type="PROSITE" id="PS51063">
    <property type="entry name" value="HTH_CRP_2"/>
    <property type="match status" value="1"/>
</dbReference>
<dbReference type="CDD" id="cd00038">
    <property type="entry name" value="CAP_ED"/>
    <property type="match status" value="1"/>
</dbReference>
<gene>
    <name evidence="6" type="ORF">CLPU_15c00550</name>
</gene>
<feature type="domain" description="HTH crp-type" evidence="5">
    <location>
        <begin position="147"/>
        <end position="217"/>
    </location>
</feature>
<dbReference type="EMBL" id="LGSS01000015">
    <property type="protein sequence ID" value="KNF07561.1"/>
    <property type="molecule type" value="Genomic_DNA"/>
</dbReference>
<evidence type="ECO:0000256" key="3">
    <source>
        <dbReference type="ARBA" id="ARBA00023163"/>
    </source>
</evidence>
<proteinExistence type="predicted"/>
<protein>
    <submittedName>
        <fullName evidence="6">cAMP-binding protein</fullName>
    </submittedName>
</protein>
<dbReference type="Proteomes" id="UP000037267">
    <property type="component" value="Unassembled WGS sequence"/>
</dbReference>
<dbReference type="SUPFAM" id="SSF51206">
    <property type="entry name" value="cAMP-binding domain-like"/>
    <property type="match status" value="1"/>
</dbReference>
<dbReference type="GO" id="GO:0003677">
    <property type="term" value="F:DNA binding"/>
    <property type="evidence" value="ECO:0007669"/>
    <property type="project" value="UniProtKB-KW"/>
</dbReference>
<dbReference type="Pfam" id="PF00027">
    <property type="entry name" value="cNMP_binding"/>
    <property type="match status" value="1"/>
</dbReference>
<dbReference type="AlphaFoldDB" id="A0A0L0W7Z4"/>
<dbReference type="InterPro" id="IPR036390">
    <property type="entry name" value="WH_DNA-bd_sf"/>
</dbReference>
<evidence type="ECO:0000256" key="1">
    <source>
        <dbReference type="ARBA" id="ARBA00023015"/>
    </source>
</evidence>
<keyword evidence="7" id="KW-1185">Reference proteome</keyword>
<keyword evidence="2" id="KW-0238">DNA-binding</keyword>
<sequence>MELHELMNQNPNLEKILKNMPETIKNRCVVKTVPAKSIIQKKDDDLDFFSIICKGEVRIINEFENGNIYVIEKNKAIDFIGEVTALSDKKKTSVTTEAVTTCTIIQLPITDFFKWIELDNNFLLIISKRVANKLYNSSYVRGVELFYSASHLIIDFLINYVDQNTNKKDQIIVALTRQEISEKLGVTIRTVNRAIKKLKDENLISINKGKIYINNNQYEQLAKAMDDRKYL</sequence>
<keyword evidence="1" id="KW-0805">Transcription regulation</keyword>
<evidence type="ECO:0000259" key="4">
    <source>
        <dbReference type="PROSITE" id="PS50042"/>
    </source>
</evidence>
<dbReference type="PRINTS" id="PR00034">
    <property type="entry name" value="HTHCRP"/>
</dbReference>
<dbReference type="STRING" id="1503.CLPU_15c00550"/>
<dbReference type="InterPro" id="IPR018490">
    <property type="entry name" value="cNMP-bd_dom_sf"/>
</dbReference>
<feature type="domain" description="Cyclic nucleotide-binding" evidence="4">
    <location>
        <begin position="31"/>
        <end position="112"/>
    </location>
</feature>
<keyword evidence="3" id="KW-0804">Transcription</keyword>
<dbReference type="SMART" id="SM00419">
    <property type="entry name" value="HTH_CRP"/>
    <property type="match status" value="1"/>
</dbReference>
<dbReference type="GO" id="GO:0006355">
    <property type="term" value="P:regulation of DNA-templated transcription"/>
    <property type="evidence" value="ECO:0007669"/>
    <property type="project" value="InterPro"/>
</dbReference>
<dbReference type="OrthoDB" id="1664418at2"/>
<evidence type="ECO:0000259" key="5">
    <source>
        <dbReference type="PROSITE" id="PS51063"/>
    </source>
</evidence>
<dbReference type="InterPro" id="IPR014710">
    <property type="entry name" value="RmlC-like_jellyroll"/>
</dbReference>
<organism evidence="6 7">
    <name type="scientific">Gottschalkia purinilytica</name>
    <name type="common">Clostridium purinilyticum</name>
    <dbReference type="NCBI Taxonomy" id="1503"/>
    <lineage>
        <taxon>Bacteria</taxon>
        <taxon>Bacillati</taxon>
        <taxon>Bacillota</taxon>
        <taxon>Tissierellia</taxon>
        <taxon>Tissierellales</taxon>
        <taxon>Gottschalkiaceae</taxon>
        <taxon>Gottschalkia</taxon>
    </lineage>
</organism>
<evidence type="ECO:0000313" key="7">
    <source>
        <dbReference type="Proteomes" id="UP000037267"/>
    </source>
</evidence>
<dbReference type="InterPro" id="IPR036388">
    <property type="entry name" value="WH-like_DNA-bd_sf"/>
</dbReference>
<dbReference type="RefSeq" id="WP_050356146.1">
    <property type="nucleotide sequence ID" value="NZ_LGSS01000015.1"/>
</dbReference>
<dbReference type="SUPFAM" id="SSF46785">
    <property type="entry name" value="Winged helix' DNA-binding domain"/>
    <property type="match status" value="1"/>
</dbReference>
<evidence type="ECO:0000256" key="2">
    <source>
        <dbReference type="ARBA" id="ARBA00023125"/>
    </source>
</evidence>
<accession>A0A0L0W7Z4</accession>
<dbReference type="PROSITE" id="PS50042">
    <property type="entry name" value="CNMP_BINDING_3"/>
    <property type="match status" value="1"/>
</dbReference>
<evidence type="ECO:0000313" key="6">
    <source>
        <dbReference type="EMBL" id="KNF07561.1"/>
    </source>
</evidence>
<comment type="caution">
    <text evidence="6">The sequence shown here is derived from an EMBL/GenBank/DDBJ whole genome shotgun (WGS) entry which is preliminary data.</text>
</comment>
<dbReference type="InterPro" id="IPR012318">
    <property type="entry name" value="HTH_CRP"/>
</dbReference>
<reference evidence="7" key="1">
    <citation type="submission" date="2015-07" db="EMBL/GenBank/DDBJ databases">
        <title>Draft genome sequence of the purine-degrading Gottschalkia purinilyticum DSM 1384 (formerly Clostridium purinilyticum).</title>
        <authorList>
            <person name="Poehlein A."/>
            <person name="Schiel-Bengelsdorf B."/>
            <person name="Bengelsdorf F.R."/>
            <person name="Daniel R."/>
            <person name="Duerre P."/>
        </authorList>
    </citation>
    <scope>NUCLEOTIDE SEQUENCE [LARGE SCALE GENOMIC DNA]</scope>
    <source>
        <strain evidence="7">DSM 1384</strain>
    </source>
</reference>